<comment type="caution">
    <text evidence="2">The sequence shown here is derived from an EMBL/GenBank/DDBJ whole genome shotgun (WGS) entry which is preliminary data.</text>
</comment>
<evidence type="ECO:0000313" key="2">
    <source>
        <dbReference type="EMBL" id="KAI5317067.1"/>
    </source>
</evidence>
<dbReference type="Proteomes" id="UP001054821">
    <property type="component" value="Chromosome 7"/>
</dbReference>
<evidence type="ECO:0000256" key="1">
    <source>
        <dbReference type="SAM" id="MobiDB-lite"/>
    </source>
</evidence>
<reference evidence="2 3" key="1">
    <citation type="journal article" date="2022" name="G3 (Bethesda)">
        <title>Whole-genome sequence and methylome profiling of the almond [Prunus dulcis (Mill.) D.A. Webb] cultivar 'Nonpareil'.</title>
        <authorList>
            <person name="D'Amico-Willman K.M."/>
            <person name="Ouma W.Z."/>
            <person name="Meulia T."/>
            <person name="Sideli G.M."/>
            <person name="Gradziel T.M."/>
            <person name="Fresnedo-Ramirez J."/>
        </authorList>
    </citation>
    <scope>NUCLEOTIDE SEQUENCE [LARGE SCALE GENOMIC DNA]</scope>
    <source>
        <strain evidence="2">Clone GOH B32 T37-40</strain>
    </source>
</reference>
<protein>
    <submittedName>
        <fullName evidence="2">Uncharacterized protein</fullName>
    </submittedName>
</protein>
<sequence>MWISVGEGKSRDVAYVSRPRPTDGSGVITFKVPNTKAGQWYRSRVSKLPQVRAAPPKVKPPISKAPTVTKVAQPTKVESKEEKDQNLVQEAGDEPHKILSELRVEEDQVMADAEANVVEKEVEHTAEEEAKEPLENLEGSAAEDKELFGDDEEYADDEYLEDLSEEAMEHLGKEHNEEMAKFENELKVGKVKVKFGDFDEVKAMVITLPLFFEARPDQPNFMAEMCSMRLSPWSKWKGLKKLRWPEKFQRKGMPNLASW</sequence>
<keyword evidence="3" id="KW-1185">Reference proteome</keyword>
<dbReference type="AlphaFoldDB" id="A0AAD4V3V1"/>
<proteinExistence type="predicted"/>
<accession>A0AAD4V3V1</accession>
<organism evidence="2 3">
    <name type="scientific">Prunus dulcis</name>
    <name type="common">Almond</name>
    <name type="synonym">Amygdalus dulcis</name>
    <dbReference type="NCBI Taxonomy" id="3755"/>
    <lineage>
        <taxon>Eukaryota</taxon>
        <taxon>Viridiplantae</taxon>
        <taxon>Streptophyta</taxon>
        <taxon>Embryophyta</taxon>
        <taxon>Tracheophyta</taxon>
        <taxon>Spermatophyta</taxon>
        <taxon>Magnoliopsida</taxon>
        <taxon>eudicotyledons</taxon>
        <taxon>Gunneridae</taxon>
        <taxon>Pentapetalae</taxon>
        <taxon>rosids</taxon>
        <taxon>fabids</taxon>
        <taxon>Rosales</taxon>
        <taxon>Rosaceae</taxon>
        <taxon>Amygdaloideae</taxon>
        <taxon>Amygdaleae</taxon>
        <taxon>Prunus</taxon>
    </lineage>
</organism>
<feature type="region of interest" description="Disordered" evidence="1">
    <location>
        <begin position="51"/>
        <end position="89"/>
    </location>
</feature>
<evidence type="ECO:0000313" key="3">
    <source>
        <dbReference type="Proteomes" id="UP001054821"/>
    </source>
</evidence>
<gene>
    <name evidence="2" type="ORF">L3X38_036774</name>
</gene>
<dbReference type="EMBL" id="JAJFAZ020000007">
    <property type="protein sequence ID" value="KAI5317067.1"/>
    <property type="molecule type" value="Genomic_DNA"/>
</dbReference>
<name>A0AAD4V3V1_PRUDU</name>